<dbReference type="AlphaFoldDB" id="A0A9N9EBN5"/>
<dbReference type="InterPro" id="IPR025875">
    <property type="entry name" value="Leu-rich_rpt_4"/>
</dbReference>
<reference evidence="3" key="1">
    <citation type="submission" date="2021-06" db="EMBL/GenBank/DDBJ databases">
        <authorList>
            <person name="Kallberg Y."/>
            <person name="Tangrot J."/>
            <person name="Rosling A."/>
        </authorList>
    </citation>
    <scope>NUCLEOTIDE SEQUENCE</scope>
    <source>
        <strain evidence="3">MT106</strain>
    </source>
</reference>
<dbReference type="Pfam" id="PF13516">
    <property type="entry name" value="LRR_6"/>
    <property type="match status" value="1"/>
</dbReference>
<dbReference type="EMBL" id="CAJVPL010007922">
    <property type="protein sequence ID" value="CAG8672017.1"/>
    <property type="molecule type" value="Genomic_DNA"/>
</dbReference>
<protein>
    <submittedName>
        <fullName evidence="3">10249_t:CDS:1</fullName>
    </submittedName>
</protein>
<keyword evidence="2" id="KW-0677">Repeat</keyword>
<name>A0A9N9EBN5_9GLOM</name>
<evidence type="ECO:0000313" key="4">
    <source>
        <dbReference type="Proteomes" id="UP000789831"/>
    </source>
</evidence>
<evidence type="ECO:0000256" key="1">
    <source>
        <dbReference type="ARBA" id="ARBA00022614"/>
    </source>
</evidence>
<dbReference type="Gene3D" id="3.80.10.10">
    <property type="entry name" value="Ribonuclease Inhibitor"/>
    <property type="match status" value="1"/>
</dbReference>
<organism evidence="3 4">
    <name type="scientific">Ambispora gerdemannii</name>
    <dbReference type="NCBI Taxonomy" id="144530"/>
    <lineage>
        <taxon>Eukaryota</taxon>
        <taxon>Fungi</taxon>
        <taxon>Fungi incertae sedis</taxon>
        <taxon>Mucoromycota</taxon>
        <taxon>Glomeromycotina</taxon>
        <taxon>Glomeromycetes</taxon>
        <taxon>Archaeosporales</taxon>
        <taxon>Ambisporaceae</taxon>
        <taxon>Ambispora</taxon>
    </lineage>
</organism>
<dbReference type="SUPFAM" id="SSF52058">
    <property type="entry name" value="L domain-like"/>
    <property type="match status" value="1"/>
</dbReference>
<gene>
    <name evidence="3" type="ORF">AGERDE_LOCUS12301</name>
</gene>
<comment type="caution">
    <text evidence="3">The sequence shown here is derived from an EMBL/GenBank/DDBJ whole genome shotgun (WGS) entry which is preliminary data.</text>
</comment>
<dbReference type="PROSITE" id="PS51450">
    <property type="entry name" value="LRR"/>
    <property type="match status" value="1"/>
</dbReference>
<dbReference type="InterPro" id="IPR001611">
    <property type="entry name" value="Leu-rich_rpt"/>
</dbReference>
<sequence length="237" mass="27021">MENKLPKLVKLNLANNNLKSLDFQAAPNLQELDISNNHISDVEGSKLEGNGKNLIIFRGAKNYLSKSVFNQININPKKLEELDIMNNKFQKEDAEELSRFTQLKVLSVGNGNRGGLNGKINEIGGSLYAFKNLEKLKSLDIKLIKFASGETVSSPFLPSTSEKKLRSQFSENHSIERGVYDLKKWRQESPLYADFQKERDKNAHLTRSLTQKKIISAVRQQRVKNQSQQDRENFLDL</sequence>
<accession>A0A9N9EBN5</accession>
<dbReference type="Pfam" id="PF12799">
    <property type="entry name" value="LRR_4"/>
    <property type="match status" value="1"/>
</dbReference>
<dbReference type="PANTHER" id="PTHR24366:SF96">
    <property type="entry name" value="LEUCINE RICH REPEAT CONTAINING 53"/>
    <property type="match status" value="1"/>
</dbReference>
<keyword evidence="1" id="KW-0433">Leucine-rich repeat</keyword>
<evidence type="ECO:0000313" key="3">
    <source>
        <dbReference type="EMBL" id="CAG8672017.1"/>
    </source>
</evidence>
<dbReference type="Proteomes" id="UP000789831">
    <property type="component" value="Unassembled WGS sequence"/>
</dbReference>
<feature type="non-terminal residue" evidence="3">
    <location>
        <position position="1"/>
    </location>
</feature>
<evidence type="ECO:0000256" key="2">
    <source>
        <dbReference type="ARBA" id="ARBA00022737"/>
    </source>
</evidence>
<dbReference type="InterPro" id="IPR032675">
    <property type="entry name" value="LRR_dom_sf"/>
</dbReference>
<keyword evidence="4" id="KW-1185">Reference proteome</keyword>
<dbReference type="PANTHER" id="PTHR24366">
    <property type="entry name" value="IG(IMMUNOGLOBULIN) AND LRR(LEUCINE RICH REPEAT) DOMAINS"/>
    <property type="match status" value="1"/>
</dbReference>
<proteinExistence type="predicted"/>